<keyword evidence="3 6" id="KW-0808">Transferase</keyword>
<dbReference type="SMART" id="SM00072">
    <property type="entry name" value="GuKc"/>
    <property type="match status" value="1"/>
</dbReference>
<dbReference type="UniPathway" id="UPA00087">
    <property type="reaction ID" value="UER00175"/>
</dbReference>
<reference evidence="8" key="1">
    <citation type="journal article" date="2004" name="J. Bacteriol.">
        <title>Two C-P lyase operons in Pseudomonas stutzeri and their roles in the oxidation of phosphonates, phosphite, and hypophosphite.</title>
        <authorList>
            <person name="White A.K."/>
            <person name="Metcalf W.W."/>
        </authorList>
    </citation>
    <scope>NUCLEOTIDE SEQUENCE</scope>
</reference>
<dbReference type="GO" id="GO:0006015">
    <property type="term" value="P:5-phosphoribose 1-diphosphate biosynthetic process"/>
    <property type="evidence" value="ECO:0007669"/>
    <property type="project" value="UniProtKB-UniRule"/>
</dbReference>
<dbReference type="Pfam" id="PF13238">
    <property type="entry name" value="AAA_18"/>
    <property type="match status" value="1"/>
</dbReference>
<evidence type="ECO:0000313" key="8">
    <source>
        <dbReference type="EMBL" id="AAR91742.1"/>
    </source>
</evidence>
<dbReference type="InterPro" id="IPR027417">
    <property type="entry name" value="P-loop_NTPase"/>
</dbReference>
<dbReference type="GO" id="GO:0005829">
    <property type="term" value="C:cytosol"/>
    <property type="evidence" value="ECO:0007669"/>
    <property type="project" value="TreeGrafter"/>
</dbReference>
<evidence type="ECO:0000256" key="3">
    <source>
        <dbReference type="ARBA" id="ARBA00022679"/>
    </source>
</evidence>
<accession>Q6RCC9</accession>
<dbReference type="HAMAP" id="MF_00836">
    <property type="entry name" value="PhnN"/>
    <property type="match status" value="1"/>
</dbReference>
<gene>
    <name evidence="6 8" type="primary">phnN</name>
</gene>
<sequence length="217" mass="23733">MRRPQPVERAAPATAAGSILPAHPRLSTLGSNLMQGRLIYLTGPSGAGKDSLLDAARAALAERGVRIARRVITRSAEAIGEAAHSVSAEQFERMEAEQAFALSWRANGLAYGIPAEIDAWLAAGADVLVNGSRGYLPEARRRYPDLLAVLLTVEQDVLRERLLTRGRETPEQIEARLARNALFSGELDDYIRLDNSASLERSVERLLQLLDEHRQCG</sequence>
<dbReference type="PANTHER" id="PTHR23117">
    <property type="entry name" value="GUANYLATE KINASE-RELATED"/>
    <property type="match status" value="1"/>
</dbReference>
<dbReference type="SUPFAM" id="SSF52540">
    <property type="entry name" value="P-loop containing nucleoside triphosphate hydrolases"/>
    <property type="match status" value="1"/>
</dbReference>
<dbReference type="NCBIfam" id="NF007485">
    <property type="entry name" value="PRK10078.1"/>
    <property type="match status" value="1"/>
</dbReference>
<comment type="similarity">
    <text evidence="6">Belongs to the ribose 1,5-bisphosphokinase family.</text>
</comment>
<proteinExistence type="inferred from homology"/>
<dbReference type="EC" id="2.7.4.23" evidence="6"/>
<comment type="function">
    <text evidence="6">Catalyzes the phosphorylation of ribose 1,5-bisphosphate to 5-phospho-D-ribosyl alpha-1-diphosphate (PRPP).</text>
</comment>
<dbReference type="PANTHER" id="PTHR23117:SF8">
    <property type="entry name" value="RIBOSE 1,5-BISPHOSPHATE PHOSPHOKINASE PHNN"/>
    <property type="match status" value="1"/>
</dbReference>
<dbReference type="InterPro" id="IPR008145">
    <property type="entry name" value="GK/Ca_channel_bsu"/>
</dbReference>
<evidence type="ECO:0000256" key="6">
    <source>
        <dbReference type="HAMAP-Rule" id="MF_00836"/>
    </source>
</evidence>
<keyword evidence="4 6" id="KW-0547">Nucleotide-binding</keyword>
<comment type="pathway">
    <text evidence="2 6">Metabolic intermediate biosynthesis; 5-phospho-alpha-D-ribose 1-diphosphate biosynthesis; 5-phospho-alpha-D-ribose 1-diphosphate from D-ribose 5-phosphate (route II): step 3/3.</text>
</comment>
<keyword evidence="5 6" id="KW-0067">ATP-binding</keyword>
<evidence type="ECO:0000259" key="7">
    <source>
        <dbReference type="SMART" id="SM00072"/>
    </source>
</evidence>
<dbReference type="GO" id="GO:0019634">
    <property type="term" value="P:organic phosphonate metabolic process"/>
    <property type="evidence" value="ECO:0007669"/>
    <property type="project" value="UniProtKB-UniRule"/>
</dbReference>
<organism evidence="8">
    <name type="scientific">Stutzerimonas stutzeri</name>
    <name type="common">Pseudomonas stutzeri</name>
    <dbReference type="NCBI Taxonomy" id="316"/>
    <lineage>
        <taxon>Bacteria</taxon>
        <taxon>Pseudomonadati</taxon>
        <taxon>Pseudomonadota</taxon>
        <taxon>Gammaproteobacteria</taxon>
        <taxon>Pseudomonadales</taxon>
        <taxon>Pseudomonadaceae</taxon>
        <taxon>Stutzerimonas</taxon>
    </lineage>
</organism>
<name>Q6RCC9_STUST</name>
<dbReference type="Gene3D" id="3.40.50.300">
    <property type="entry name" value="P-loop containing nucleotide triphosphate hydrolases"/>
    <property type="match status" value="1"/>
</dbReference>
<evidence type="ECO:0000256" key="5">
    <source>
        <dbReference type="ARBA" id="ARBA00022840"/>
    </source>
</evidence>
<feature type="domain" description="Guanylate kinase/L-type calcium channel beta subunit" evidence="7">
    <location>
        <begin position="35"/>
        <end position="214"/>
    </location>
</feature>
<feature type="binding site" evidence="6">
    <location>
        <begin position="43"/>
        <end position="50"/>
    </location>
    <ligand>
        <name>ATP</name>
        <dbReference type="ChEBI" id="CHEBI:30616"/>
    </ligand>
</feature>
<dbReference type="GO" id="GO:0005524">
    <property type="term" value="F:ATP binding"/>
    <property type="evidence" value="ECO:0007669"/>
    <property type="project" value="UniProtKB-KW"/>
</dbReference>
<evidence type="ECO:0000256" key="4">
    <source>
        <dbReference type="ARBA" id="ARBA00022741"/>
    </source>
</evidence>
<dbReference type="InterPro" id="IPR012699">
    <property type="entry name" value="PhnN"/>
</dbReference>
<dbReference type="EMBL" id="AY505177">
    <property type="protein sequence ID" value="AAR91742.1"/>
    <property type="molecule type" value="Genomic_DNA"/>
</dbReference>
<dbReference type="GO" id="GO:0033863">
    <property type="term" value="F:ribose 1,5-bisphosphate phosphokinase activity"/>
    <property type="evidence" value="ECO:0007669"/>
    <property type="project" value="UniProtKB-UniRule"/>
</dbReference>
<evidence type="ECO:0000256" key="1">
    <source>
        <dbReference type="ARBA" id="ARBA00000373"/>
    </source>
</evidence>
<evidence type="ECO:0000256" key="2">
    <source>
        <dbReference type="ARBA" id="ARBA00005069"/>
    </source>
</evidence>
<comment type="catalytic activity">
    <reaction evidence="1 6">
        <text>alpha-D-ribose 1,5-bisphosphate + ATP = 5-phospho-alpha-D-ribose 1-diphosphate + ADP</text>
        <dbReference type="Rhea" id="RHEA:20109"/>
        <dbReference type="ChEBI" id="CHEBI:30616"/>
        <dbReference type="ChEBI" id="CHEBI:58017"/>
        <dbReference type="ChEBI" id="CHEBI:68688"/>
        <dbReference type="ChEBI" id="CHEBI:456216"/>
        <dbReference type="EC" id="2.7.4.23"/>
    </reaction>
</comment>
<protein>
    <recommendedName>
        <fullName evidence="6">Ribose 1,5-bisphosphate phosphokinase PhnN</fullName>
        <ecNumber evidence="6">2.7.4.23</ecNumber>
    </recommendedName>
    <alternativeName>
        <fullName evidence="6">Ribose 1,5-bisphosphokinase</fullName>
    </alternativeName>
</protein>
<dbReference type="NCBIfam" id="TIGR02322">
    <property type="entry name" value="phosphon_PhnN"/>
    <property type="match status" value="1"/>
</dbReference>
<dbReference type="AlphaFoldDB" id="Q6RCC9"/>